<evidence type="ECO:0000313" key="1">
    <source>
        <dbReference type="EMBL" id="SVC91035.1"/>
    </source>
</evidence>
<protein>
    <submittedName>
        <fullName evidence="1">Uncharacterized protein</fullName>
    </submittedName>
</protein>
<gene>
    <name evidence="1" type="ORF">METZ01_LOCUS343889</name>
</gene>
<dbReference type="AlphaFoldDB" id="A0A382R1N0"/>
<reference evidence="1" key="1">
    <citation type="submission" date="2018-05" db="EMBL/GenBank/DDBJ databases">
        <authorList>
            <person name="Lanie J.A."/>
            <person name="Ng W.-L."/>
            <person name="Kazmierczak K.M."/>
            <person name="Andrzejewski T.M."/>
            <person name="Davidsen T.M."/>
            <person name="Wayne K.J."/>
            <person name="Tettelin H."/>
            <person name="Glass J.I."/>
            <person name="Rusch D."/>
            <person name="Podicherti R."/>
            <person name="Tsui H.-C.T."/>
            <person name="Winkler M.E."/>
        </authorList>
    </citation>
    <scope>NUCLEOTIDE SEQUENCE</scope>
</reference>
<organism evidence="1">
    <name type="scientific">marine metagenome</name>
    <dbReference type="NCBI Taxonomy" id="408172"/>
    <lineage>
        <taxon>unclassified sequences</taxon>
        <taxon>metagenomes</taxon>
        <taxon>ecological metagenomes</taxon>
    </lineage>
</organism>
<name>A0A382R1N0_9ZZZZ</name>
<dbReference type="EMBL" id="UINC01118125">
    <property type="protein sequence ID" value="SVC91035.1"/>
    <property type="molecule type" value="Genomic_DNA"/>
</dbReference>
<accession>A0A382R1N0</accession>
<proteinExistence type="predicted"/>
<sequence>MVSTNINGQKLLDHGYKKKFSLEGALDDWYYDCNRTGLY</sequence>